<proteinExistence type="predicted"/>
<evidence type="ECO:0000313" key="2">
    <source>
        <dbReference type="EMBL" id="KAJ7330531.1"/>
    </source>
</evidence>
<dbReference type="AlphaFoldDB" id="A0AAD6ZN07"/>
<keyword evidence="3" id="KW-1185">Reference proteome</keyword>
<feature type="non-terminal residue" evidence="2">
    <location>
        <position position="1"/>
    </location>
</feature>
<protein>
    <recommendedName>
        <fullName evidence="4">F-box domain-containing protein</fullName>
    </recommendedName>
</protein>
<sequence>LNSNEPPKDSEDVFIRSVVLDAEASLADLDAEISKIEGRRKQLEEERASLSNYIARHRAILSPIRYIPPELLGQIFSLTLPSIAEGWDREYMADSPWVLSHTCSRWRAISLSLPQLW</sequence>
<evidence type="ECO:0000256" key="1">
    <source>
        <dbReference type="SAM" id="Coils"/>
    </source>
</evidence>
<accession>A0AAD6ZN07</accession>
<evidence type="ECO:0000313" key="3">
    <source>
        <dbReference type="Proteomes" id="UP001218218"/>
    </source>
</evidence>
<dbReference type="Proteomes" id="UP001218218">
    <property type="component" value="Unassembled WGS sequence"/>
</dbReference>
<dbReference type="EMBL" id="JARIHO010000037">
    <property type="protein sequence ID" value="KAJ7330531.1"/>
    <property type="molecule type" value="Genomic_DNA"/>
</dbReference>
<gene>
    <name evidence="2" type="ORF">DFH08DRAFT_669428</name>
</gene>
<feature type="coiled-coil region" evidence="1">
    <location>
        <begin position="19"/>
        <end position="53"/>
    </location>
</feature>
<comment type="caution">
    <text evidence="2">The sequence shown here is derived from an EMBL/GenBank/DDBJ whole genome shotgun (WGS) entry which is preliminary data.</text>
</comment>
<name>A0AAD6ZN07_9AGAR</name>
<evidence type="ECO:0008006" key="4">
    <source>
        <dbReference type="Google" id="ProtNLM"/>
    </source>
</evidence>
<feature type="non-terminal residue" evidence="2">
    <location>
        <position position="117"/>
    </location>
</feature>
<reference evidence="2" key="1">
    <citation type="submission" date="2023-03" db="EMBL/GenBank/DDBJ databases">
        <title>Massive genome expansion in bonnet fungi (Mycena s.s.) driven by repeated elements and novel gene families across ecological guilds.</title>
        <authorList>
            <consortium name="Lawrence Berkeley National Laboratory"/>
            <person name="Harder C.B."/>
            <person name="Miyauchi S."/>
            <person name="Viragh M."/>
            <person name="Kuo A."/>
            <person name="Thoen E."/>
            <person name="Andreopoulos B."/>
            <person name="Lu D."/>
            <person name="Skrede I."/>
            <person name="Drula E."/>
            <person name="Henrissat B."/>
            <person name="Morin E."/>
            <person name="Kohler A."/>
            <person name="Barry K."/>
            <person name="LaButti K."/>
            <person name="Morin E."/>
            <person name="Salamov A."/>
            <person name="Lipzen A."/>
            <person name="Mereny Z."/>
            <person name="Hegedus B."/>
            <person name="Baldrian P."/>
            <person name="Stursova M."/>
            <person name="Weitz H."/>
            <person name="Taylor A."/>
            <person name="Grigoriev I.V."/>
            <person name="Nagy L.G."/>
            <person name="Martin F."/>
            <person name="Kauserud H."/>
        </authorList>
    </citation>
    <scope>NUCLEOTIDE SEQUENCE</scope>
    <source>
        <strain evidence="2">CBHHK002</strain>
    </source>
</reference>
<organism evidence="2 3">
    <name type="scientific">Mycena albidolilacea</name>
    <dbReference type="NCBI Taxonomy" id="1033008"/>
    <lineage>
        <taxon>Eukaryota</taxon>
        <taxon>Fungi</taxon>
        <taxon>Dikarya</taxon>
        <taxon>Basidiomycota</taxon>
        <taxon>Agaricomycotina</taxon>
        <taxon>Agaricomycetes</taxon>
        <taxon>Agaricomycetidae</taxon>
        <taxon>Agaricales</taxon>
        <taxon>Marasmiineae</taxon>
        <taxon>Mycenaceae</taxon>
        <taxon>Mycena</taxon>
    </lineage>
</organism>
<keyword evidence="1" id="KW-0175">Coiled coil</keyword>